<accession>A0AAW7XBJ4</accession>
<proteinExistence type="predicted"/>
<keyword evidence="2" id="KW-0238">DNA-binding</keyword>
<feature type="non-terminal residue" evidence="3">
    <location>
        <position position="104"/>
    </location>
</feature>
<dbReference type="GO" id="GO:0003677">
    <property type="term" value="F:DNA binding"/>
    <property type="evidence" value="ECO:0007669"/>
    <property type="project" value="UniProtKB-KW"/>
</dbReference>
<dbReference type="SUPFAM" id="SSF116734">
    <property type="entry name" value="DNA methylase specificity domain"/>
    <property type="match status" value="1"/>
</dbReference>
<gene>
    <name evidence="3" type="ORF">Q4521_21155</name>
</gene>
<comment type="caution">
    <text evidence="3">The sequence shown here is derived from an EMBL/GenBank/DDBJ whole genome shotgun (WGS) entry which is preliminary data.</text>
</comment>
<reference evidence="3" key="1">
    <citation type="submission" date="2023-07" db="EMBL/GenBank/DDBJ databases">
        <title>Genome content predicts the carbon catabolic preferences of heterotrophic bacteria.</title>
        <authorList>
            <person name="Gralka M."/>
        </authorList>
    </citation>
    <scope>NUCLEOTIDE SEQUENCE</scope>
    <source>
        <strain evidence="3">I3M17_2</strain>
    </source>
</reference>
<dbReference type="InterPro" id="IPR044946">
    <property type="entry name" value="Restrct_endonuc_typeI_TRD_sf"/>
</dbReference>
<dbReference type="GO" id="GO:0009307">
    <property type="term" value="P:DNA restriction-modification system"/>
    <property type="evidence" value="ECO:0007669"/>
    <property type="project" value="UniProtKB-KW"/>
</dbReference>
<dbReference type="EMBL" id="JAUOPB010000125">
    <property type="protein sequence ID" value="MDO6425005.1"/>
    <property type="molecule type" value="Genomic_DNA"/>
</dbReference>
<sequence>PNRINLDKIVYFPRESHETTLSKSILKTGDVVIVRTGNTGTAAVIPNELDDCNCIDLIIAKIKRDQISPEYLAYLLNSDRGKMLISAREVGGIHKHFNVGSMKS</sequence>
<dbReference type="AlphaFoldDB" id="A0AAW7XBJ4"/>
<evidence type="ECO:0000313" key="3">
    <source>
        <dbReference type="EMBL" id="MDO6425005.1"/>
    </source>
</evidence>
<dbReference type="Gene3D" id="3.90.220.20">
    <property type="entry name" value="DNA methylase specificity domains"/>
    <property type="match status" value="1"/>
</dbReference>
<dbReference type="RefSeq" id="WP_303494353.1">
    <property type="nucleotide sequence ID" value="NZ_JAUOPB010000125.1"/>
</dbReference>
<evidence type="ECO:0000256" key="2">
    <source>
        <dbReference type="ARBA" id="ARBA00023125"/>
    </source>
</evidence>
<dbReference type="Proteomes" id="UP001169760">
    <property type="component" value="Unassembled WGS sequence"/>
</dbReference>
<keyword evidence="1" id="KW-0680">Restriction system</keyword>
<protein>
    <recommendedName>
        <fullName evidence="5">Restriction endonuclease subunit S</fullName>
    </recommendedName>
</protein>
<organism evidence="3 4">
    <name type="scientific">Saccharophagus degradans</name>
    <dbReference type="NCBI Taxonomy" id="86304"/>
    <lineage>
        <taxon>Bacteria</taxon>
        <taxon>Pseudomonadati</taxon>
        <taxon>Pseudomonadota</taxon>
        <taxon>Gammaproteobacteria</taxon>
        <taxon>Cellvibrionales</taxon>
        <taxon>Cellvibrionaceae</taxon>
        <taxon>Saccharophagus</taxon>
    </lineage>
</organism>
<feature type="non-terminal residue" evidence="3">
    <location>
        <position position="1"/>
    </location>
</feature>
<evidence type="ECO:0000256" key="1">
    <source>
        <dbReference type="ARBA" id="ARBA00022747"/>
    </source>
</evidence>
<evidence type="ECO:0008006" key="5">
    <source>
        <dbReference type="Google" id="ProtNLM"/>
    </source>
</evidence>
<name>A0AAW7XBJ4_9GAMM</name>
<evidence type="ECO:0000313" key="4">
    <source>
        <dbReference type="Proteomes" id="UP001169760"/>
    </source>
</evidence>